<protein>
    <submittedName>
        <fullName evidence="3">Uncharacterized protein</fullName>
    </submittedName>
</protein>
<name>A0AAW0QU42_9PEZI</name>
<feature type="signal peptide" evidence="2">
    <location>
        <begin position="1"/>
        <end position="22"/>
    </location>
</feature>
<evidence type="ECO:0000313" key="3">
    <source>
        <dbReference type="EMBL" id="KAK8101923.1"/>
    </source>
</evidence>
<organism evidence="3 4">
    <name type="scientific">Apiospora kogelbergensis</name>
    <dbReference type="NCBI Taxonomy" id="1337665"/>
    <lineage>
        <taxon>Eukaryota</taxon>
        <taxon>Fungi</taxon>
        <taxon>Dikarya</taxon>
        <taxon>Ascomycota</taxon>
        <taxon>Pezizomycotina</taxon>
        <taxon>Sordariomycetes</taxon>
        <taxon>Xylariomycetidae</taxon>
        <taxon>Amphisphaeriales</taxon>
        <taxon>Apiosporaceae</taxon>
        <taxon>Apiospora</taxon>
    </lineage>
</organism>
<evidence type="ECO:0000256" key="2">
    <source>
        <dbReference type="SAM" id="SignalP"/>
    </source>
</evidence>
<dbReference type="Proteomes" id="UP001392437">
    <property type="component" value="Unassembled WGS sequence"/>
</dbReference>
<feature type="compositionally biased region" description="Basic and acidic residues" evidence="1">
    <location>
        <begin position="48"/>
        <end position="75"/>
    </location>
</feature>
<proteinExistence type="predicted"/>
<comment type="caution">
    <text evidence="3">The sequence shown here is derived from an EMBL/GenBank/DDBJ whole genome shotgun (WGS) entry which is preliminary data.</text>
</comment>
<keyword evidence="4" id="KW-1185">Reference proteome</keyword>
<evidence type="ECO:0000313" key="4">
    <source>
        <dbReference type="Proteomes" id="UP001392437"/>
    </source>
</evidence>
<feature type="chain" id="PRO_5043765918" evidence="2">
    <location>
        <begin position="23"/>
        <end position="164"/>
    </location>
</feature>
<dbReference type="AlphaFoldDB" id="A0AAW0QU42"/>
<keyword evidence="2" id="KW-0732">Signal</keyword>
<accession>A0AAW0QU42</accession>
<sequence length="164" mass="17721">MWRPRPLSTTILVFTQISSTVSVLLLGRKQDYSQLIPMPPKAKKMTKEHHDARVESKADGRGREGHEAGGHGVDDARPRFIGEEFGVVDGIDIHLGGAVETRRAGPAAAAAAAGAAVRISFFVFATDSSRSRKCKWGTKLRRTNGASLMATTMRATVAWHGARV</sequence>
<evidence type="ECO:0000256" key="1">
    <source>
        <dbReference type="SAM" id="MobiDB-lite"/>
    </source>
</evidence>
<feature type="region of interest" description="Disordered" evidence="1">
    <location>
        <begin position="41"/>
        <end position="75"/>
    </location>
</feature>
<reference evidence="3 4" key="1">
    <citation type="submission" date="2023-01" db="EMBL/GenBank/DDBJ databases">
        <title>Analysis of 21 Apiospora genomes using comparative genomics revels a genus with tremendous synthesis potential of carbohydrate active enzymes and secondary metabolites.</title>
        <authorList>
            <person name="Sorensen T."/>
        </authorList>
    </citation>
    <scope>NUCLEOTIDE SEQUENCE [LARGE SCALE GENOMIC DNA]</scope>
    <source>
        <strain evidence="3 4">CBS 117206</strain>
    </source>
</reference>
<gene>
    <name evidence="3" type="ORF">PG999_012297</name>
</gene>
<dbReference type="EMBL" id="JAQQWP010000009">
    <property type="protein sequence ID" value="KAK8101923.1"/>
    <property type="molecule type" value="Genomic_DNA"/>
</dbReference>